<dbReference type="SUPFAM" id="SSF51556">
    <property type="entry name" value="Metallo-dependent hydrolases"/>
    <property type="match status" value="2"/>
</dbReference>
<dbReference type="EC" id="3.5.2.2" evidence="6"/>
<evidence type="ECO:0000256" key="7">
    <source>
        <dbReference type="SAM" id="MobiDB-lite"/>
    </source>
</evidence>
<feature type="domain" description="Amidohydrolase-related" evidence="8">
    <location>
        <begin position="64"/>
        <end position="256"/>
    </location>
</feature>
<accession>A0ABY7E2Y7</accession>
<dbReference type="Proteomes" id="UP001164746">
    <property type="component" value="Chromosome 4"/>
</dbReference>
<dbReference type="InterPro" id="IPR032466">
    <property type="entry name" value="Metal_Hydrolase"/>
</dbReference>
<keyword evidence="10" id="KW-1185">Reference proteome</keyword>
<evidence type="ECO:0000313" key="9">
    <source>
        <dbReference type="EMBL" id="WAR03162.1"/>
    </source>
</evidence>
<proteinExistence type="inferred from homology"/>
<comment type="similarity">
    <text evidence="2">Belongs to the metallo-dependent hydrolases superfamily. Hydantoinase/dihydropyrimidinase family.</text>
</comment>
<dbReference type="Gene3D" id="3.20.20.140">
    <property type="entry name" value="Metal-dependent hydrolases"/>
    <property type="match status" value="3"/>
</dbReference>
<protein>
    <recommendedName>
        <fullName evidence="6">dihydropyrimidinase</fullName>
        <ecNumber evidence="6">3.5.2.2</ecNumber>
    </recommendedName>
</protein>
<dbReference type="PANTHER" id="PTHR11647">
    <property type="entry name" value="HYDRANTOINASE/DIHYDROPYRIMIDINASE FAMILY MEMBER"/>
    <property type="match status" value="1"/>
</dbReference>
<keyword evidence="4" id="KW-0378">Hydrolase</keyword>
<dbReference type="InterPro" id="IPR011778">
    <property type="entry name" value="Hydantoinase/dihydroPyrase"/>
</dbReference>
<gene>
    <name evidence="9" type="ORF">MAR_009720</name>
</gene>
<dbReference type="CDD" id="cd01314">
    <property type="entry name" value="D-HYD"/>
    <property type="match status" value="1"/>
</dbReference>
<comment type="catalytic activity">
    <reaction evidence="5">
        <text>5,6-dihydrouracil + H2O = 3-(carbamoylamino)propanoate + H(+)</text>
        <dbReference type="Rhea" id="RHEA:16121"/>
        <dbReference type="ChEBI" id="CHEBI:11892"/>
        <dbReference type="ChEBI" id="CHEBI:15377"/>
        <dbReference type="ChEBI" id="CHEBI:15378"/>
        <dbReference type="ChEBI" id="CHEBI:15901"/>
        <dbReference type="EC" id="3.5.2.2"/>
    </reaction>
</comment>
<evidence type="ECO:0000256" key="3">
    <source>
        <dbReference type="ARBA" id="ARBA00022723"/>
    </source>
</evidence>
<organism evidence="9 10">
    <name type="scientific">Mya arenaria</name>
    <name type="common">Soft-shell clam</name>
    <dbReference type="NCBI Taxonomy" id="6604"/>
    <lineage>
        <taxon>Eukaryota</taxon>
        <taxon>Metazoa</taxon>
        <taxon>Spiralia</taxon>
        <taxon>Lophotrochozoa</taxon>
        <taxon>Mollusca</taxon>
        <taxon>Bivalvia</taxon>
        <taxon>Autobranchia</taxon>
        <taxon>Heteroconchia</taxon>
        <taxon>Euheterodonta</taxon>
        <taxon>Imparidentia</taxon>
        <taxon>Neoheterodontei</taxon>
        <taxon>Myida</taxon>
        <taxon>Myoidea</taxon>
        <taxon>Myidae</taxon>
        <taxon>Mya</taxon>
    </lineage>
</organism>
<evidence type="ECO:0000313" key="10">
    <source>
        <dbReference type="Proteomes" id="UP001164746"/>
    </source>
</evidence>
<dbReference type="InterPro" id="IPR006680">
    <property type="entry name" value="Amidohydro-rel"/>
</dbReference>
<dbReference type="Pfam" id="PF01979">
    <property type="entry name" value="Amidohydro_1"/>
    <property type="match status" value="1"/>
</dbReference>
<dbReference type="PANTHER" id="PTHR11647:SF1">
    <property type="entry name" value="COLLAPSIN RESPONSE MEDIATOR PROTEIN"/>
    <property type="match status" value="1"/>
</dbReference>
<evidence type="ECO:0000256" key="4">
    <source>
        <dbReference type="ARBA" id="ARBA00022801"/>
    </source>
</evidence>
<evidence type="ECO:0000256" key="5">
    <source>
        <dbReference type="ARBA" id="ARBA00036696"/>
    </source>
</evidence>
<sequence>MENTENAEKTSAQSRLLIKGGKIVNDDQSIFADIYVEDGVIKQIGNNLVIPGGARTIEAQGKLIIPGGIDTHTHMQLPFMGTCAVDDFYSGTKAALAGGTTMIMDFVLDQKGVPLLEAYDKWRNWADSKVCCDYSLHVAVTYWNDSVANEMEVLTKERGINSFKMFLAYKDVFMLDDSELYNSFKRCKELGAMAMVHAENGHLIAQVEAEATNRAIMLANQTNCPLYVVHVMSRSAADMVCNARKKVLAALCVQVEGEAVSRAIAVANQANCPIYIVKVMSKTSAETIADARRKGCVVFGEPIAASLGTDGTHQWNKCWRHAAGHVMGPPLRPDPTTPGYLMDLLANGDLACTGTDNCTFNADQKALGKDDFRKIPNGVNGVEDRMSVIWEKGVGRIAVGSDADLVIWDPTATRTISAKTHHQAVDFNIFEGMVVHGVPVYVISNGHVVVDEGQLKVTQGQGRFIPNPVHSEAAYGRIASRELARRPQKVDREVYEGPVTEIKANSVEAAPPRHRNENTNIIMGDDMPADFHSRPPTRSGGEQIDDSMPRRQKIRVSNPPGGKTSGLW</sequence>
<dbReference type="InterPro" id="IPR050378">
    <property type="entry name" value="Metallo-dep_Hydrolases_sf"/>
</dbReference>
<reference evidence="9" key="1">
    <citation type="submission" date="2022-11" db="EMBL/GenBank/DDBJ databases">
        <title>Centuries of genome instability and evolution in soft-shell clam transmissible cancer (bioRxiv).</title>
        <authorList>
            <person name="Hart S.F.M."/>
            <person name="Yonemitsu M.A."/>
            <person name="Giersch R.M."/>
            <person name="Beal B.F."/>
            <person name="Arriagada G."/>
            <person name="Davis B.W."/>
            <person name="Ostrander E.A."/>
            <person name="Goff S.P."/>
            <person name="Metzger M.J."/>
        </authorList>
    </citation>
    <scope>NUCLEOTIDE SEQUENCE</scope>
    <source>
        <strain evidence="9">MELC-2E11</strain>
        <tissue evidence="9">Siphon/mantle</tissue>
    </source>
</reference>
<evidence type="ECO:0000256" key="1">
    <source>
        <dbReference type="ARBA" id="ARBA00001947"/>
    </source>
</evidence>
<evidence type="ECO:0000256" key="6">
    <source>
        <dbReference type="ARBA" id="ARBA00039113"/>
    </source>
</evidence>
<dbReference type="InterPro" id="IPR011059">
    <property type="entry name" value="Metal-dep_hydrolase_composite"/>
</dbReference>
<name>A0ABY7E2Y7_MYAAR</name>
<dbReference type="EMBL" id="CP111015">
    <property type="protein sequence ID" value="WAR03162.1"/>
    <property type="molecule type" value="Genomic_DNA"/>
</dbReference>
<feature type="region of interest" description="Disordered" evidence="7">
    <location>
        <begin position="520"/>
        <end position="568"/>
    </location>
</feature>
<evidence type="ECO:0000259" key="8">
    <source>
        <dbReference type="Pfam" id="PF01979"/>
    </source>
</evidence>
<comment type="cofactor">
    <cofactor evidence="1">
        <name>Zn(2+)</name>
        <dbReference type="ChEBI" id="CHEBI:29105"/>
    </cofactor>
</comment>
<keyword evidence="3" id="KW-0479">Metal-binding</keyword>
<dbReference type="SUPFAM" id="SSF51338">
    <property type="entry name" value="Composite domain of metallo-dependent hydrolases"/>
    <property type="match status" value="1"/>
</dbReference>
<evidence type="ECO:0000256" key="2">
    <source>
        <dbReference type="ARBA" id="ARBA00008829"/>
    </source>
</evidence>
<dbReference type="Gene3D" id="2.30.40.10">
    <property type="entry name" value="Urease, subunit C, domain 1"/>
    <property type="match status" value="1"/>
</dbReference>